<proteinExistence type="predicted"/>
<accession>A0A0J1H6F5</accession>
<gene>
    <name evidence="2" type="ORF">ABT56_05710</name>
</gene>
<protein>
    <recommendedName>
        <fullName evidence="1">InvasinE Adhesion domain-containing protein</fullName>
    </recommendedName>
</protein>
<dbReference type="EMBL" id="LDOT01000006">
    <property type="protein sequence ID" value="KLV07291.1"/>
    <property type="molecule type" value="Genomic_DNA"/>
</dbReference>
<dbReference type="InterPro" id="IPR036680">
    <property type="entry name" value="SPOR-like_sf"/>
</dbReference>
<sequence length="301" mass="34272">MIGSLFTFTSPILATETTSPSSCSAKTLSSAWRILDPNCDIGKALWGKEPINASQSQYWVQCNYSKAMPDKAFREKIAKLFINNLFLYNDQGHYRCLIGPIDNYPAAQQITQILSANEIKNSFIRQTTDTVELEAIHTASNHAASATHEVSENLSRHRPAQDTTSKERIATDRVILDSAIYAFTFNNLEYYQPLTIDSTQDMPPSFIKENGEFWSKVNIQAATNWCTRYQLRLPSYDELKQLQTYGQRFLLRNHWPISNNYWSSTISSYSGEIQTLNLRSGRADDYRPLAQLYTTCVKEAS</sequence>
<comment type="caution">
    <text evidence="2">The sequence shown here is derived from an EMBL/GenBank/DDBJ whole genome shotgun (WGS) entry which is preliminary data.</text>
</comment>
<evidence type="ECO:0000259" key="1">
    <source>
        <dbReference type="Pfam" id="PF05689"/>
    </source>
</evidence>
<dbReference type="GO" id="GO:0042834">
    <property type="term" value="F:peptidoglycan binding"/>
    <property type="evidence" value="ECO:0007669"/>
    <property type="project" value="InterPro"/>
</dbReference>
<evidence type="ECO:0000313" key="2">
    <source>
        <dbReference type="EMBL" id="KLV07291.1"/>
    </source>
</evidence>
<organism evidence="2 3">
    <name type="scientific">Photobacterium aquae</name>
    <dbReference type="NCBI Taxonomy" id="1195763"/>
    <lineage>
        <taxon>Bacteria</taxon>
        <taxon>Pseudomonadati</taxon>
        <taxon>Pseudomonadota</taxon>
        <taxon>Gammaproteobacteria</taxon>
        <taxon>Vibrionales</taxon>
        <taxon>Vibrionaceae</taxon>
        <taxon>Photobacterium</taxon>
    </lineage>
</organism>
<dbReference type="Proteomes" id="UP000036097">
    <property type="component" value="Unassembled WGS sequence"/>
</dbReference>
<reference evidence="2 3" key="1">
    <citation type="submission" date="2015-05" db="EMBL/GenBank/DDBJ databases">
        <title>Photobacterium galathea sp. nov.</title>
        <authorList>
            <person name="Machado H."/>
            <person name="Gram L."/>
        </authorList>
    </citation>
    <scope>NUCLEOTIDE SEQUENCE [LARGE SCALE GENOMIC DNA]</scope>
    <source>
        <strain evidence="2 3">CGMCC 1.12159</strain>
    </source>
</reference>
<evidence type="ECO:0000313" key="3">
    <source>
        <dbReference type="Proteomes" id="UP000036097"/>
    </source>
</evidence>
<name>A0A0J1H6F5_9GAMM</name>
<dbReference type="Pfam" id="PF05689">
    <property type="entry name" value="InvE_AD"/>
    <property type="match status" value="1"/>
</dbReference>
<keyword evidence="3" id="KW-1185">Reference proteome</keyword>
<dbReference type="InterPro" id="IPR008541">
    <property type="entry name" value="InvE_AD"/>
</dbReference>
<dbReference type="AlphaFoldDB" id="A0A0J1H6F5"/>
<dbReference type="PATRIC" id="fig|1195763.3.peg.1209"/>
<feature type="domain" description="InvasinE Adhesion" evidence="1">
    <location>
        <begin position="189"/>
        <end position="297"/>
    </location>
</feature>
<dbReference type="SUPFAM" id="SSF110997">
    <property type="entry name" value="Sporulation related repeat"/>
    <property type="match status" value="1"/>
</dbReference>